<evidence type="ECO:0000259" key="2">
    <source>
        <dbReference type="Pfam" id="PF26347"/>
    </source>
</evidence>
<evidence type="ECO:0000313" key="3">
    <source>
        <dbReference type="EMBL" id="MDQ0197010.1"/>
    </source>
</evidence>
<comment type="caution">
    <text evidence="3">The sequence shown here is derived from an EMBL/GenBank/DDBJ whole genome shotgun (WGS) entry which is preliminary data.</text>
</comment>
<reference evidence="3 4" key="1">
    <citation type="submission" date="2023-07" db="EMBL/GenBank/DDBJ databases">
        <title>Genomic Encyclopedia of Type Strains, Phase IV (KMG-IV): sequencing the most valuable type-strain genomes for metagenomic binning, comparative biology and taxonomic classification.</title>
        <authorList>
            <person name="Goeker M."/>
        </authorList>
    </citation>
    <scope>NUCLEOTIDE SEQUENCE [LARGE SCALE GENOMIC DNA]</scope>
    <source>
        <strain evidence="3 4">DSM 27594</strain>
    </source>
</reference>
<sequence length="174" mass="20579">MRIPPFYRRPSWQRFFSGMAIGGAISWCIFIYIFGVLEEKHTKLIGIQKQEIKDLHSEKKIWQDEYKEMNKRNIEKLTIQKISVKIINSERYKLDSLSVLETEDSVKDDISMLIAKDMETAYKSKGLIKKIIENKPVTINDKRYKLTIKEMVIYTTLSIELEIHFEDEKTALKQ</sequence>
<keyword evidence="1" id="KW-0472">Membrane</keyword>
<gene>
    <name evidence="3" type="ORF">J2S10_000115</name>
</gene>
<keyword evidence="4" id="KW-1185">Reference proteome</keyword>
<feature type="domain" description="Sporulation membrane protein YtrI C-terminal" evidence="2">
    <location>
        <begin position="80"/>
        <end position="164"/>
    </location>
</feature>
<feature type="transmembrane region" description="Helical" evidence="1">
    <location>
        <begin position="15"/>
        <end position="37"/>
    </location>
</feature>
<dbReference type="NCBIfam" id="NF041479">
    <property type="entry name" value="spor_membprot_YtrI"/>
    <property type="match status" value="1"/>
</dbReference>
<evidence type="ECO:0000256" key="1">
    <source>
        <dbReference type="SAM" id="Phobius"/>
    </source>
</evidence>
<accession>A0ABT9XP14</accession>
<dbReference type="RefSeq" id="WP_307403643.1">
    <property type="nucleotide sequence ID" value="NZ_JAUSTW010000001.1"/>
</dbReference>
<dbReference type="Proteomes" id="UP001224122">
    <property type="component" value="Unassembled WGS sequence"/>
</dbReference>
<dbReference type="Pfam" id="PF26347">
    <property type="entry name" value="YtrI_sporulation"/>
    <property type="match status" value="1"/>
</dbReference>
<dbReference type="InterPro" id="IPR048198">
    <property type="entry name" value="YtrI"/>
</dbReference>
<protein>
    <recommendedName>
        <fullName evidence="2">Sporulation membrane protein YtrI C-terminal domain-containing protein</fullName>
    </recommendedName>
</protein>
<dbReference type="EMBL" id="JAUSTW010000001">
    <property type="protein sequence ID" value="MDQ0197010.1"/>
    <property type="molecule type" value="Genomic_DNA"/>
</dbReference>
<organism evidence="3 4">
    <name type="scientific">Neobacillus ginsengisoli</name>
    <dbReference type="NCBI Taxonomy" id="904295"/>
    <lineage>
        <taxon>Bacteria</taxon>
        <taxon>Bacillati</taxon>
        <taxon>Bacillota</taxon>
        <taxon>Bacilli</taxon>
        <taxon>Bacillales</taxon>
        <taxon>Bacillaceae</taxon>
        <taxon>Neobacillus</taxon>
    </lineage>
</organism>
<dbReference type="InterPro" id="IPR058620">
    <property type="entry name" value="YtrI_C"/>
</dbReference>
<proteinExistence type="predicted"/>
<keyword evidence="1" id="KW-0812">Transmembrane</keyword>
<name>A0ABT9XP14_9BACI</name>
<keyword evidence="1" id="KW-1133">Transmembrane helix</keyword>
<evidence type="ECO:0000313" key="4">
    <source>
        <dbReference type="Proteomes" id="UP001224122"/>
    </source>
</evidence>